<dbReference type="EMBL" id="CP042997">
    <property type="protein sequence ID" value="QEH37638.1"/>
    <property type="molecule type" value="Genomic_DNA"/>
</dbReference>
<proteinExistence type="predicted"/>
<reference evidence="3 4" key="1">
    <citation type="submission" date="2019-08" db="EMBL/GenBank/DDBJ databases">
        <title>Deep-cultivation of Planctomycetes and their phenomic and genomic characterization uncovers novel biology.</title>
        <authorList>
            <person name="Wiegand S."/>
            <person name="Jogler M."/>
            <person name="Boedeker C."/>
            <person name="Pinto D."/>
            <person name="Vollmers J."/>
            <person name="Rivas-Marin E."/>
            <person name="Kohn T."/>
            <person name="Peeters S.H."/>
            <person name="Heuer A."/>
            <person name="Rast P."/>
            <person name="Oberbeckmann S."/>
            <person name="Bunk B."/>
            <person name="Jeske O."/>
            <person name="Meyerdierks A."/>
            <person name="Storesund J.E."/>
            <person name="Kallscheuer N."/>
            <person name="Luecker S."/>
            <person name="Lage O.M."/>
            <person name="Pohl T."/>
            <person name="Merkel B.J."/>
            <person name="Hornburger P."/>
            <person name="Mueller R.-W."/>
            <person name="Bruemmer F."/>
            <person name="Labrenz M."/>
            <person name="Spormann A.M."/>
            <person name="Op den Camp H."/>
            <person name="Overmann J."/>
            <person name="Amann R."/>
            <person name="Jetten M.S.M."/>
            <person name="Mascher T."/>
            <person name="Medema M.H."/>
            <person name="Devos D.P."/>
            <person name="Kaster A.-K."/>
            <person name="Ovreas L."/>
            <person name="Rohde M."/>
            <person name="Galperin M.Y."/>
            <person name="Jogler C."/>
        </authorList>
    </citation>
    <scope>NUCLEOTIDE SEQUENCE [LARGE SCALE GENOMIC DNA]</scope>
    <source>
        <strain evidence="3 4">OJF2</strain>
    </source>
</reference>
<dbReference type="InterPro" id="IPR055214">
    <property type="entry name" value="PTP-NADK"/>
</dbReference>
<sequence>MFRLQWFGPRAYGRGRPGLPGGQGRRLVVLGLVAAACLSQTGCQSGPFSPCGFVGRTTSRLMRPFSKCGSGCATGTCGEVVADGGCFPGGVATEAVVAPGISTAPPIVVPPASSTPSNVGSPDTQLDAIPSATPGPAPTSRSSGRVPPPANQKTSSTYETLRPDSSGRVRGESLARNFGSTPAPAPRSAQEVKQAAARGPADVDSDSVLDRLPPLDLPREVTERGITPPVAPAVEREKKAPAPSPATTSTPAAAPAAAAAAAGTAASQDAPAAGEAPGMAHFAVVDMRLAGGSVPTRAGLDWLADRGYKTIVDLREPSEASAGIISQAARRGVRYIALPAASKAIDRDQVSRFNFEIADNDARPLYFFDADGSRAGALWYIRRVALDRVERDVARREAEDIGLKDSEGWLAATNYLDALADPHAAVPATSSNATSAADPPPVTPAARPVASSASASS</sequence>
<dbReference type="Proteomes" id="UP000324233">
    <property type="component" value="Chromosome"/>
</dbReference>
<accession>A0A5B9WAG7</accession>
<dbReference type="KEGG" id="agv:OJF2_62290"/>
<protein>
    <recommendedName>
        <fullName evidence="2">DSP-PTPase phosphatase fused to NAD+ Kinase domain-containing protein</fullName>
    </recommendedName>
</protein>
<dbReference type="InterPro" id="IPR029021">
    <property type="entry name" value="Prot-tyrosine_phosphatase-like"/>
</dbReference>
<evidence type="ECO:0000259" key="2">
    <source>
        <dbReference type="Pfam" id="PF22741"/>
    </source>
</evidence>
<feature type="compositionally biased region" description="Low complexity" evidence="1">
    <location>
        <begin position="444"/>
        <end position="457"/>
    </location>
</feature>
<feature type="compositionally biased region" description="Low complexity" evidence="1">
    <location>
        <begin position="245"/>
        <end position="255"/>
    </location>
</feature>
<dbReference type="Pfam" id="PF22741">
    <property type="entry name" value="PTP-NADK"/>
    <property type="match status" value="1"/>
</dbReference>
<organism evidence="3 4">
    <name type="scientific">Aquisphaera giovannonii</name>
    <dbReference type="NCBI Taxonomy" id="406548"/>
    <lineage>
        <taxon>Bacteria</taxon>
        <taxon>Pseudomonadati</taxon>
        <taxon>Planctomycetota</taxon>
        <taxon>Planctomycetia</taxon>
        <taxon>Isosphaerales</taxon>
        <taxon>Isosphaeraceae</taxon>
        <taxon>Aquisphaera</taxon>
    </lineage>
</organism>
<gene>
    <name evidence="3" type="ORF">OJF2_62290</name>
</gene>
<dbReference type="OrthoDB" id="290777at2"/>
<keyword evidence="4" id="KW-1185">Reference proteome</keyword>
<name>A0A5B9WAG7_9BACT</name>
<feature type="domain" description="DSP-PTPase phosphatase fused to NAD+ Kinase" evidence="2">
    <location>
        <begin position="286"/>
        <end position="383"/>
    </location>
</feature>
<feature type="compositionally biased region" description="Basic and acidic residues" evidence="1">
    <location>
        <begin position="161"/>
        <end position="173"/>
    </location>
</feature>
<evidence type="ECO:0000313" key="4">
    <source>
        <dbReference type="Proteomes" id="UP000324233"/>
    </source>
</evidence>
<dbReference type="RefSeq" id="WP_148597169.1">
    <property type="nucleotide sequence ID" value="NZ_CP042997.1"/>
</dbReference>
<feature type="region of interest" description="Disordered" evidence="1">
    <location>
        <begin position="427"/>
        <end position="457"/>
    </location>
</feature>
<feature type="region of interest" description="Disordered" evidence="1">
    <location>
        <begin position="108"/>
        <end position="255"/>
    </location>
</feature>
<dbReference type="AlphaFoldDB" id="A0A5B9WAG7"/>
<dbReference type="Gene3D" id="3.90.190.10">
    <property type="entry name" value="Protein tyrosine phosphatase superfamily"/>
    <property type="match status" value="1"/>
</dbReference>
<evidence type="ECO:0000256" key="1">
    <source>
        <dbReference type="SAM" id="MobiDB-lite"/>
    </source>
</evidence>
<evidence type="ECO:0000313" key="3">
    <source>
        <dbReference type="EMBL" id="QEH37638.1"/>
    </source>
</evidence>
<feature type="compositionally biased region" description="Polar residues" evidence="1">
    <location>
        <begin position="112"/>
        <end position="124"/>
    </location>
</feature>